<comment type="caution">
    <text evidence="6">The sequence shown here is derived from an EMBL/GenBank/DDBJ whole genome shotgun (WGS) entry which is preliminary data.</text>
</comment>
<dbReference type="AlphaFoldDB" id="A0A371BGQ5"/>
<dbReference type="PROSITE" id="PS50931">
    <property type="entry name" value="HTH_LYSR"/>
    <property type="match status" value="1"/>
</dbReference>
<dbReference type="InterPro" id="IPR005119">
    <property type="entry name" value="LysR_subst-bd"/>
</dbReference>
<accession>A0A371BGQ5</accession>
<dbReference type="Pfam" id="PF03466">
    <property type="entry name" value="LysR_substrate"/>
    <property type="match status" value="1"/>
</dbReference>
<gene>
    <name evidence="6" type="ORF">DXH95_04745</name>
</gene>
<comment type="similarity">
    <text evidence="1">Belongs to the LysR transcriptional regulatory family.</text>
</comment>
<organism evidence="6 7">
    <name type="scientific">Sphingorhabdus pulchriflava</name>
    <dbReference type="NCBI Taxonomy" id="2292257"/>
    <lineage>
        <taxon>Bacteria</taxon>
        <taxon>Pseudomonadati</taxon>
        <taxon>Pseudomonadota</taxon>
        <taxon>Alphaproteobacteria</taxon>
        <taxon>Sphingomonadales</taxon>
        <taxon>Sphingomonadaceae</taxon>
        <taxon>Sphingorhabdus</taxon>
    </lineage>
</organism>
<dbReference type="PANTHER" id="PTHR30537">
    <property type="entry name" value="HTH-TYPE TRANSCRIPTIONAL REGULATOR"/>
    <property type="match status" value="1"/>
</dbReference>
<evidence type="ECO:0000256" key="2">
    <source>
        <dbReference type="ARBA" id="ARBA00023015"/>
    </source>
</evidence>
<reference evidence="7" key="1">
    <citation type="submission" date="2018-08" db="EMBL/GenBank/DDBJ databases">
        <authorList>
            <person name="Kim S.-J."/>
            <person name="Jung G.-Y."/>
        </authorList>
    </citation>
    <scope>NUCLEOTIDE SEQUENCE [LARGE SCALE GENOMIC DNA]</scope>
    <source>
        <strain evidence="7">GY_G</strain>
    </source>
</reference>
<feature type="domain" description="HTH lysR-type" evidence="5">
    <location>
        <begin position="71"/>
        <end position="128"/>
    </location>
</feature>
<dbReference type="InterPro" id="IPR000847">
    <property type="entry name" value="LysR_HTH_N"/>
</dbReference>
<evidence type="ECO:0000313" key="6">
    <source>
        <dbReference type="EMBL" id="RDV06718.1"/>
    </source>
</evidence>
<keyword evidence="3" id="KW-0238">DNA-binding</keyword>
<dbReference type="EMBL" id="QRGP01000001">
    <property type="protein sequence ID" value="RDV06718.1"/>
    <property type="molecule type" value="Genomic_DNA"/>
</dbReference>
<dbReference type="Pfam" id="PF00126">
    <property type="entry name" value="HTH_1"/>
    <property type="match status" value="1"/>
</dbReference>
<evidence type="ECO:0000256" key="3">
    <source>
        <dbReference type="ARBA" id="ARBA00023125"/>
    </source>
</evidence>
<name>A0A371BGQ5_9SPHN</name>
<dbReference type="Gene3D" id="1.10.10.10">
    <property type="entry name" value="Winged helix-like DNA-binding domain superfamily/Winged helix DNA-binding domain"/>
    <property type="match status" value="1"/>
</dbReference>
<dbReference type="PRINTS" id="PR00039">
    <property type="entry name" value="HTHLYSR"/>
</dbReference>
<dbReference type="OrthoDB" id="9798121at2"/>
<keyword evidence="7" id="KW-1185">Reference proteome</keyword>
<keyword evidence="2" id="KW-0805">Transcription regulation</keyword>
<proteinExistence type="inferred from homology"/>
<dbReference type="Proteomes" id="UP000263833">
    <property type="component" value="Unassembled WGS sequence"/>
</dbReference>
<evidence type="ECO:0000256" key="4">
    <source>
        <dbReference type="ARBA" id="ARBA00023163"/>
    </source>
</evidence>
<dbReference type="GO" id="GO:0006351">
    <property type="term" value="P:DNA-templated transcription"/>
    <property type="evidence" value="ECO:0007669"/>
    <property type="project" value="TreeGrafter"/>
</dbReference>
<dbReference type="GO" id="GO:0003700">
    <property type="term" value="F:DNA-binding transcription factor activity"/>
    <property type="evidence" value="ECO:0007669"/>
    <property type="project" value="InterPro"/>
</dbReference>
<dbReference type="InterPro" id="IPR036388">
    <property type="entry name" value="WH-like_DNA-bd_sf"/>
</dbReference>
<dbReference type="PANTHER" id="PTHR30537:SF3">
    <property type="entry name" value="TRANSCRIPTIONAL REGULATORY PROTEIN"/>
    <property type="match status" value="1"/>
</dbReference>
<dbReference type="Gene3D" id="3.40.190.290">
    <property type="match status" value="1"/>
</dbReference>
<dbReference type="InterPro" id="IPR036390">
    <property type="entry name" value="WH_DNA-bd_sf"/>
</dbReference>
<dbReference type="InterPro" id="IPR058163">
    <property type="entry name" value="LysR-type_TF_proteobact-type"/>
</dbReference>
<evidence type="ECO:0000256" key="1">
    <source>
        <dbReference type="ARBA" id="ARBA00009437"/>
    </source>
</evidence>
<evidence type="ECO:0000259" key="5">
    <source>
        <dbReference type="PROSITE" id="PS50931"/>
    </source>
</evidence>
<dbReference type="SUPFAM" id="SSF53850">
    <property type="entry name" value="Periplasmic binding protein-like II"/>
    <property type="match status" value="1"/>
</dbReference>
<dbReference type="SUPFAM" id="SSF46785">
    <property type="entry name" value="Winged helix' DNA-binding domain"/>
    <property type="match status" value="1"/>
</dbReference>
<sequence>MPKRILRQRRSVSGSHKSLSFPYSALVRKTGGRGCFSDAQEIRLCLGECEHFFRRTVIQKWIACAIYTCMFDWNDLRFFLAVARTGSTLAASKSLNVAQATVSRRITTLEEGLGTPLFLRSPSGYTLSVRGAAMLPHAEAVEREVEALQISVAAEGRRLSGTVRLTTVESAANMWLMPAIASFRAKHPAVMAEIIVDDRALDIARGEADIAIRFGNPPQDDSLVIRRIVELHESVYVQREMAEELGIPNSYEGLVRYPFVSFSGTGVGQIDRWITSLGPDIQIVHRANTLSSVIAAARAGMGAAVMPCLIGDSHSGLVRLFPPIAELTTPGWLVTTSAARQQPHVRALLDFISDFVRQSVAETEQRYRVADAA</sequence>
<protein>
    <submittedName>
        <fullName evidence="6">LysR family transcriptional regulator</fullName>
    </submittedName>
</protein>
<dbReference type="GO" id="GO:0043565">
    <property type="term" value="F:sequence-specific DNA binding"/>
    <property type="evidence" value="ECO:0007669"/>
    <property type="project" value="TreeGrafter"/>
</dbReference>
<keyword evidence="4" id="KW-0804">Transcription</keyword>
<evidence type="ECO:0000313" key="7">
    <source>
        <dbReference type="Proteomes" id="UP000263833"/>
    </source>
</evidence>